<accession>A0ABM9D8T8</accession>
<keyword evidence="2" id="KW-0067">ATP-binding</keyword>
<evidence type="ECO:0000313" key="10">
    <source>
        <dbReference type="Proteomes" id="UP001295463"/>
    </source>
</evidence>
<dbReference type="PROSITE" id="PS50045">
    <property type="entry name" value="SIGMA54_INTERACT_4"/>
    <property type="match status" value="1"/>
</dbReference>
<dbReference type="Pfam" id="PF00158">
    <property type="entry name" value="Sigma54_activat"/>
    <property type="match status" value="1"/>
</dbReference>
<evidence type="ECO:0000256" key="1">
    <source>
        <dbReference type="ARBA" id="ARBA00022741"/>
    </source>
</evidence>
<dbReference type="SMART" id="SM00382">
    <property type="entry name" value="AAA"/>
    <property type="match status" value="1"/>
</dbReference>
<evidence type="ECO:0000256" key="6">
    <source>
        <dbReference type="PROSITE-ProRule" id="PRU00169"/>
    </source>
</evidence>
<evidence type="ECO:0000256" key="3">
    <source>
        <dbReference type="ARBA" id="ARBA00023015"/>
    </source>
</evidence>
<dbReference type="Proteomes" id="UP001295463">
    <property type="component" value="Chromosome"/>
</dbReference>
<dbReference type="SUPFAM" id="SSF52172">
    <property type="entry name" value="CheY-like"/>
    <property type="match status" value="1"/>
</dbReference>
<dbReference type="InterPro" id="IPR058031">
    <property type="entry name" value="AAA_lid_NorR"/>
</dbReference>
<reference evidence="9 10" key="1">
    <citation type="submission" date="2022-03" db="EMBL/GenBank/DDBJ databases">
        <authorList>
            <person name="Koch H."/>
        </authorList>
    </citation>
    <scope>NUCLEOTIDE SEQUENCE [LARGE SCALE GENOMIC DNA]</scope>
    <source>
        <strain evidence="9 10">G1</strain>
    </source>
</reference>
<evidence type="ECO:0000256" key="2">
    <source>
        <dbReference type="ARBA" id="ARBA00022840"/>
    </source>
</evidence>
<dbReference type="Gene3D" id="3.40.50.300">
    <property type="entry name" value="P-loop containing nucleotide triphosphate hydrolases"/>
    <property type="match status" value="1"/>
</dbReference>
<evidence type="ECO:0000259" key="7">
    <source>
        <dbReference type="PROSITE" id="PS50045"/>
    </source>
</evidence>
<name>A0ABM9D8T8_9BACT</name>
<dbReference type="PANTHER" id="PTHR32071:SF113">
    <property type="entry name" value="ALGINATE BIOSYNTHESIS TRANSCRIPTIONAL REGULATORY PROTEIN ALGB"/>
    <property type="match status" value="1"/>
</dbReference>
<dbReference type="PANTHER" id="PTHR32071">
    <property type="entry name" value="TRANSCRIPTIONAL REGULATORY PROTEIN"/>
    <property type="match status" value="1"/>
</dbReference>
<feature type="modified residue" description="4-aspartylphosphate" evidence="6">
    <location>
        <position position="53"/>
    </location>
</feature>
<dbReference type="PROSITE" id="PS50110">
    <property type="entry name" value="RESPONSE_REGULATORY"/>
    <property type="match status" value="1"/>
</dbReference>
<dbReference type="Pfam" id="PF25601">
    <property type="entry name" value="AAA_lid_14"/>
    <property type="match status" value="1"/>
</dbReference>
<evidence type="ECO:0000256" key="5">
    <source>
        <dbReference type="ARBA" id="ARBA00023163"/>
    </source>
</evidence>
<keyword evidence="4" id="KW-0238">DNA-binding</keyword>
<dbReference type="Gene3D" id="3.40.50.2300">
    <property type="match status" value="1"/>
</dbReference>
<keyword evidence="6" id="KW-0597">Phosphoprotein</keyword>
<dbReference type="EMBL" id="OW150024">
    <property type="protein sequence ID" value="CAH2031529.1"/>
    <property type="molecule type" value="Genomic_DNA"/>
</dbReference>
<dbReference type="InterPro" id="IPR002197">
    <property type="entry name" value="HTH_Fis"/>
</dbReference>
<feature type="domain" description="Sigma-54 factor interaction" evidence="7">
    <location>
        <begin position="143"/>
        <end position="369"/>
    </location>
</feature>
<proteinExistence type="predicted"/>
<dbReference type="Pfam" id="PF02954">
    <property type="entry name" value="HTH_8"/>
    <property type="match status" value="1"/>
</dbReference>
<dbReference type="InterPro" id="IPR002078">
    <property type="entry name" value="Sigma_54_int"/>
</dbReference>
<evidence type="ECO:0000313" key="9">
    <source>
        <dbReference type="EMBL" id="CAH2031529.1"/>
    </source>
</evidence>
<keyword evidence="5" id="KW-0804">Transcription</keyword>
<dbReference type="InterPro" id="IPR001789">
    <property type="entry name" value="Sig_transdc_resp-reg_receiver"/>
</dbReference>
<keyword evidence="1" id="KW-0547">Nucleotide-binding</keyword>
<dbReference type="PROSITE" id="PS00676">
    <property type="entry name" value="SIGMA54_INTERACT_2"/>
    <property type="match status" value="1"/>
</dbReference>
<sequence>MKTRVLIVDDELSMREFLSILLEREGYEVLTAADAATALSRLASNRIDLVISDVQMPGLSGLELLASIKQQTPDTAVLLVTAFSTAEQAVEAMKLGAYDYLAKPFKVEEIKVLVRNALERSELKRENRLLREQAAESEMFVGIVGRSPRMRELFGLLRKVMETASTVLITGESGTGKELAARAIHNGSNRKHKPFVAVNCGAIPENLIESELFGHVRGAFTGAVGEHPGFFEQANGGTLFLDEIGELPLAMQTRLLRVLQEREVRRVGGNCTKKVDVRVVAASNRDLAELVRGGDFREDLYYRINVFQVVMPPLRERIEDIPLLVEHLLRKHVAAGNGTISSEALKALMNYGFPGNVRELENIIERALVLNPERITVDTLPAVLRGGERRYESAGGVQIPDDGIELEAVLEHLEKQYLQQALAKAGGSKTRAAELLRMSFRSFRYKLSKYGLGPPDGAADAVRN</sequence>
<dbReference type="SMART" id="SM00448">
    <property type="entry name" value="REC"/>
    <property type="match status" value="1"/>
</dbReference>
<dbReference type="Pfam" id="PF00072">
    <property type="entry name" value="Response_reg"/>
    <property type="match status" value="1"/>
</dbReference>
<dbReference type="Gene3D" id="1.10.10.60">
    <property type="entry name" value="Homeodomain-like"/>
    <property type="match status" value="1"/>
</dbReference>
<dbReference type="InterPro" id="IPR009057">
    <property type="entry name" value="Homeodomain-like_sf"/>
</dbReference>
<dbReference type="PROSITE" id="PS00688">
    <property type="entry name" value="SIGMA54_INTERACT_3"/>
    <property type="match status" value="1"/>
</dbReference>
<dbReference type="SUPFAM" id="SSF46689">
    <property type="entry name" value="Homeodomain-like"/>
    <property type="match status" value="1"/>
</dbReference>
<dbReference type="InterPro" id="IPR025944">
    <property type="entry name" value="Sigma_54_int_dom_CS"/>
</dbReference>
<evidence type="ECO:0000259" key="8">
    <source>
        <dbReference type="PROSITE" id="PS50110"/>
    </source>
</evidence>
<gene>
    <name evidence="9" type="primary">atoC</name>
    <name evidence="9" type="ORF">GEAMG1_1697</name>
</gene>
<keyword evidence="3" id="KW-0805">Transcription regulation</keyword>
<protein>
    <submittedName>
        <fullName evidence="9">Regulatory protein AtoC</fullName>
    </submittedName>
</protein>
<dbReference type="InterPro" id="IPR011006">
    <property type="entry name" value="CheY-like_superfamily"/>
</dbReference>
<feature type="domain" description="Response regulatory" evidence="8">
    <location>
        <begin position="4"/>
        <end position="118"/>
    </location>
</feature>
<dbReference type="RefSeq" id="WP_305732347.1">
    <property type="nucleotide sequence ID" value="NZ_OW150024.1"/>
</dbReference>
<dbReference type="SUPFAM" id="SSF52540">
    <property type="entry name" value="P-loop containing nucleoside triphosphate hydrolases"/>
    <property type="match status" value="1"/>
</dbReference>
<dbReference type="InterPro" id="IPR027417">
    <property type="entry name" value="P-loop_NTPase"/>
</dbReference>
<organism evidence="9 10">
    <name type="scientific">Trichlorobacter ammonificans</name>
    <dbReference type="NCBI Taxonomy" id="2916410"/>
    <lineage>
        <taxon>Bacteria</taxon>
        <taxon>Pseudomonadati</taxon>
        <taxon>Thermodesulfobacteriota</taxon>
        <taxon>Desulfuromonadia</taxon>
        <taxon>Geobacterales</taxon>
        <taxon>Geobacteraceae</taxon>
        <taxon>Trichlorobacter</taxon>
    </lineage>
</organism>
<dbReference type="InterPro" id="IPR003593">
    <property type="entry name" value="AAA+_ATPase"/>
</dbReference>
<keyword evidence="10" id="KW-1185">Reference proteome</keyword>
<evidence type="ECO:0000256" key="4">
    <source>
        <dbReference type="ARBA" id="ARBA00023125"/>
    </source>
</evidence>
<dbReference type="Gene3D" id="1.10.8.60">
    <property type="match status" value="1"/>
</dbReference>
<dbReference type="CDD" id="cd00009">
    <property type="entry name" value="AAA"/>
    <property type="match status" value="1"/>
</dbReference>
<dbReference type="InterPro" id="IPR025943">
    <property type="entry name" value="Sigma_54_int_dom_ATP-bd_2"/>
</dbReference>
<dbReference type="PRINTS" id="PR01590">
    <property type="entry name" value="HTHFIS"/>
</dbReference>